<dbReference type="AlphaFoldDB" id="A0AA37Q5A3"/>
<dbReference type="RefSeq" id="WP_373877368.1">
    <property type="nucleotide sequence ID" value="NZ_BRXH01000088.1"/>
</dbReference>
<reference evidence="5" key="1">
    <citation type="submission" date="2022-07" db="EMBL/GenBank/DDBJ databases">
        <title>Mycobacterium kiyosense sp. nov., scotochromogenic slow-glowing species isolated from respiratory specimens.</title>
        <authorList>
            <person name="Fukano H."/>
            <person name="Kazumi Y."/>
            <person name="Sakagami N."/>
            <person name="Ato M."/>
            <person name="Mitarai S."/>
            <person name="Hoshino Y."/>
        </authorList>
    </citation>
    <scope>NUCLEOTIDE SEQUENCE</scope>
    <source>
        <strain evidence="5">SRL2020-028</strain>
    </source>
</reference>
<dbReference type="GO" id="GO:0003677">
    <property type="term" value="F:DNA binding"/>
    <property type="evidence" value="ECO:0007669"/>
    <property type="project" value="UniProtKB-KW"/>
</dbReference>
<proteinExistence type="predicted"/>
<accession>A0AA37Q5A3</accession>
<feature type="region of interest" description="Disordered" evidence="4">
    <location>
        <begin position="94"/>
        <end position="114"/>
    </location>
</feature>
<evidence type="ECO:0000313" key="5">
    <source>
        <dbReference type="EMBL" id="GLB86367.1"/>
    </source>
</evidence>
<dbReference type="SUPFAM" id="SSF46785">
    <property type="entry name" value="Winged helix' DNA-binding domain"/>
    <property type="match status" value="1"/>
</dbReference>
<evidence type="ECO:0000256" key="1">
    <source>
        <dbReference type="ARBA" id="ARBA00023015"/>
    </source>
</evidence>
<dbReference type="InterPro" id="IPR000524">
    <property type="entry name" value="Tscrpt_reg_HTH_GntR"/>
</dbReference>
<name>A0AA37Q5A3_9MYCO</name>
<organism evidence="5 6">
    <name type="scientific">Mycobacterium kiyosense</name>
    <dbReference type="NCBI Taxonomy" id="2871094"/>
    <lineage>
        <taxon>Bacteria</taxon>
        <taxon>Bacillati</taxon>
        <taxon>Actinomycetota</taxon>
        <taxon>Actinomycetes</taxon>
        <taxon>Mycobacteriales</taxon>
        <taxon>Mycobacteriaceae</taxon>
        <taxon>Mycobacterium</taxon>
    </lineage>
</organism>
<evidence type="ECO:0000256" key="4">
    <source>
        <dbReference type="SAM" id="MobiDB-lite"/>
    </source>
</evidence>
<keyword evidence="3" id="KW-0804">Transcription</keyword>
<protein>
    <submittedName>
        <fullName evidence="5">Uncharacterized protein</fullName>
    </submittedName>
</protein>
<evidence type="ECO:0000256" key="3">
    <source>
        <dbReference type="ARBA" id="ARBA00023163"/>
    </source>
</evidence>
<keyword evidence="1" id="KW-0805">Transcription regulation</keyword>
<dbReference type="Proteomes" id="UP001165663">
    <property type="component" value="Unassembled WGS sequence"/>
</dbReference>
<dbReference type="Pfam" id="PF13730">
    <property type="entry name" value="HTH_36"/>
    <property type="match status" value="1"/>
</dbReference>
<keyword evidence="2" id="KW-0238">DNA-binding</keyword>
<dbReference type="InterPro" id="IPR036390">
    <property type="entry name" value="WH_DNA-bd_sf"/>
</dbReference>
<dbReference type="InterPro" id="IPR036388">
    <property type="entry name" value="WH-like_DNA-bd_sf"/>
</dbReference>
<dbReference type="PRINTS" id="PR00035">
    <property type="entry name" value="HTHGNTR"/>
</dbReference>
<evidence type="ECO:0000256" key="2">
    <source>
        <dbReference type="ARBA" id="ARBA00023125"/>
    </source>
</evidence>
<feature type="compositionally biased region" description="Low complexity" evidence="4">
    <location>
        <begin position="103"/>
        <end position="114"/>
    </location>
</feature>
<dbReference type="GO" id="GO:0003700">
    <property type="term" value="F:DNA-binding transcription factor activity"/>
    <property type="evidence" value="ECO:0007669"/>
    <property type="project" value="InterPro"/>
</dbReference>
<evidence type="ECO:0000313" key="6">
    <source>
        <dbReference type="Proteomes" id="UP001165663"/>
    </source>
</evidence>
<dbReference type="Gene3D" id="1.10.10.10">
    <property type="entry name" value="Winged helix-like DNA-binding domain superfamily/Winged helix DNA-binding domain"/>
    <property type="match status" value="1"/>
</dbReference>
<sequence>MILILLAGMADEAVANYFCAPSIRLLAAQSGAGRSTVLRAVNELETRGLISREPQFDGEDGSRLSIRYHINYPAARCHSTPGTAVEPLTASYPGVAHSGGGALSAASGGRPMRR</sequence>
<dbReference type="EMBL" id="BRXE01000135">
    <property type="protein sequence ID" value="GLB86367.1"/>
    <property type="molecule type" value="Genomic_DNA"/>
</dbReference>
<comment type="caution">
    <text evidence="5">The sequence shown here is derived from an EMBL/GenBank/DDBJ whole genome shotgun (WGS) entry which is preliminary data.</text>
</comment>
<gene>
    <name evidence="5" type="ORF">SRL2020028_56230</name>
</gene>
<dbReference type="GeneID" id="94554110"/>